<feature type="transmembrane region" description="Helical" evidence="1">
    <location>
        <begin position="103"/>
        <end position="124"/>
    </location>
</feature>
<dbReference type="Pfam" id="PF20151">
    <property type="entry name" value="DUF6533"/>
    <property type="match status" value="1"/>
</dbReference>
<sequence length="381" mass="42211">MPGPALALNSSDFTPEEAELFVSLTITQNYVLYAVSTLLIYELLVTFDLEVERVWSLRWRLPKLLFMLNRYVTRGLLILTYVSGGVPGTSERFCEIFGYWQAIPPRLAILAAQAIMIIRLWAIYNNSAKMLGALIVLYVLEVAAVVLCMSVATADTQGASAPRPLGCDLEALSPLLRNYATGTWIAPVCFELITLVLTLVKVLPPPSHYFGKANPMKALSIATRERNPTLDMLARDSIIYFAFIFTFTLANAVIYETSFSADYRSILLGPTSAISCIAVCLFALNGVRNAHFLVQVSQLIINIRSLPGPNSEEGASINMMRSDVMFAGDTYNGEVGEMISEVRRTSGSQTLRGRVTGKEWEEMGDFEMVCTTEYEDDIEEV</sequence>
<dbReference type="EMBL" id="JARKIB010000198">
    <property type="protein sequence ID" value="KAJ7724905.1"/>
    <property type="molecule type" value="Genomic_DNA"/>
</dbReference>
<feature type="transmembrane region" description="Helical" evidence="1">
    <location>
        <begin position="64"/>
        <end position="83"/>
    </location>
</feature>
<feature type="domain" description="DUF6533" evidence="2">
    <location>
        <begin position="30"/>
        <end position="73"/>
    </location>
</feature>
<protein>
    <recommendedName>
        <fullName evidence="2">DUF6533 domain-containing protein</fullName>
    </recommendedName>
</protein>
<evidence type="ECO:0000313" key="4">
    <source>
        <dbReference type="Proteomes" id="UP001215598"/>
    </source>
</evidence>
<proteinExistence type="predicted"/>
<accession>A0AAD7HNW5</accession>
<feature type="transmembrane region" description="Helical" evidence="1">
    <location>
        <begin position="131"/>
        <end position="152"/>
    </location>
</feature>
<name>A0AAD7HNW5_9AGAR</name>
<dbReference type="InterPro" id="IPR045340">
    <property type="entry name" value="DUF6533"/>
</dbReference>
<evidence type="ECO:0000256" key="1">
    <source>
        <dbReference type="SAM" id="Phobius"/>
    </source>
</evidence>
<feature type="transmembrane region" description="Helical" evidence="1">
    <location>
        <begin position="184"/>
        <end position="203"/>
    </location>
</feature>
<keyword evidence="1" id="KW-1133">Transmembrane helix</keyword>
<evidence type="ECO:0000259" key="2">
    <source>
        <dbReference type="Pfam" id="PF20151"/>
    </source>
</evidence>
<feature type="transmembrane region" description="Helical" evidence="1">
    <location>
        <begin position="238"/>
        <end position="255"/>
    </location>
</feature>
<comment type="caution">
    <text evidence="3">The sequence shown here is derived from an EMBL/GenBank/DDBJ whole genome shotgun (WGS) entry which is preliminary data.</text>
</comment>
<organism evidence="3 4">
    <name type="scientific">Mycena metata</name>
    <dbReference type="NCBI Taxonomy" id="1033252"/>
    <lineage>
        <taxon>Eukaryota</taxon>
        <taxon>Fungi</taxon>
        <taxon>Dikarya</taxon>
        <taxon>Basidiomycota</taxon>
        <taxon>Agaricomycotina</taxon>
        <taxon>Agaricomycetes</taxon>
        <taxon>Agaricomycetidae</taxon>
        <taxon>Agaricales</taxon>
        <taxon>Marasmiineae</taxon>
        <taxon>Mycenaceae</taxon>
        <taxon>Mycena</taxon>
    </lineage>
</organism>
<keyword evidence="1" id="KW-0472">Membrane</keyword>
<feature type="transmembrane region" description="Helical" evidence="1">
    <location>
        <begin position="267"/>
        <end position="287"/>
    </location>
</feature>
<dbReference type="Proteomes" id="UP001215598">
    <property type="component" value="Unassembled WGS sequence"/>
</dbReference>
<keyword evidence="4" id="KW-1185">Reference proteome</keyword>
<gene>
    <name evidence="3" type="ORF">B0H16DRAFT_288378</name>
</gene>
<evidence type="ECO:0000313" key="3">
    <source>
        <dbReference type="EMBL" id="KAJ7724905.1"/>
    </source>
</evidence>
<feature type="transmembrane region" description="Helical" evidence="1">
    <location>
        <begin position="20"/>
        <end position="44"/>
    </location>
</feature>
<keyword evidence="1" id="KW-0812">Transmembrane</keyword>
<reference evidence="3" key="1">
    <citation type="submission" date="2023-03" db="EMBL/GenBank/DDBJ databases">
        <title>Massive genome expansion in bonnet fungi (Mycena s.s.) driven by repeated elements and novel gene families across ecological guilds.</title>
        <authorList>
            <consortium name="Lawrence Berkeley National Laboratory"/>
            <person name="Harder C.B."/>
            <person name="Miyauchi S."/>
            <person name="Viragh M."/>
            <person name="Kuo A."/>
            <person name="Thoen E."/>
            <person name="Andreopoulos B."/>
            <person name="Lu D."/>
            <person name="Skrede I."/>
            <person name="Drula E."/>
            <person name="Henrissat B."/>
            <person name="Morin E."/>
            <person name="Kohler A."/>
            <person name="Barry K."/>
            <person name="LaButti K."/>
            <person name="Morin E."/>
            <person name="Salamov A."/>
            <person name="Lipzen A."/>
            <person name="Mereny Z."/>
            <person name="Hegedus B."/>
            <person name="Baldrian P."/>
            <person name="Stursova M."/>
            <person name="Weitz H."/>
            <person name="Taylor A."/>
            <person name="Grigoriev I.V."/>
            <person name="Nagy L.G."/>
            <person name="Martin F."/>
            <person name="Kauserud H."/>
        </authorList>
    </citation>
    <scope>NUCLEOTIDE SEQUENCE</scope>
    <source>
        <strain evidence="3">CBHHK182m</strain>
    </source>
</reference>
<dbReference type="AlphaFoldDB" id="A0AAD7HNW5"/>